<comment type="caution">
    <text evidence="1">The sequence shown here is derived from an EMBL/GenBank/DDBJ whole genome shotgun (WGS) entry which is preliminary data.</text>
</comment>
<gene>
    <name evidence="1" type="ORF">KUCAC02_027296</name>
</gene>
<organism evidence="1 2">
    <name type="scientific">Chaenocephalus aceratus</name>
    <name type="common">Blackfin icefish</name>
    <name type="synonym">Chaenichthys aceratus</name>
    <dbReference type="NCBI Taxonomy" id="36190"/>
    <lineage>
        <taxon>Eukaryota</taxon>
        <taxon>Metazoa</taxon>
        <taxon>Chordata</taxon>
        <taxon>Craniata</taxon>
        <taxon>Vertebrata</taxon>
        <taxon>Euteleostomi</taxon>
        <taxon>Actinopterygii</taxon>
        <taxon>Neopterygii</taxon>
        <taxon>Teleostei</taxon>
        <taxon>Neoteleostei</taxon>
        <taxon>Acanthomorphata</taxon>
        <taxon>Eupercaria</taxon>
        <taxon>Perciformes</taxon>
        <taxon>Notothenioidei</taxon>
        <taxon>Channichthyidae</taxon>
        <taxon>Chaenocephalus</taxon>
    </lineage>
</organism>
<dbReference type="Proteomes" id="UP001057452">
    <property type="component" value="Chromosome 19"/>
</dbReference>
<dbReference type="EMBL" id="CM043803">
    <property type="protein sequence ID" value="KAI4807490.1"/>
    <property type="molecule type" value="Genomic_DNA"/>
</dbReference>
<proteinExistence type="predicted"/>
<name>A0ACB9W3J8_CHAAC</name>
<sequence>MYSSSSEGLLRSEDCSGSSHFWIMQRHEVDSNVSLLNLASEEDDEVQFDSKQRFLLLLNVSYVMQCLLILGGLARSTHIT</sequence>
<evidence type="ECO:0000313" key="1">
    <source>
        <dbReference type="EMBL" id="KAI4807490.1"/>
    </source>
</evidence>
<protein>
    <submittedName>
        <fullName evidence="1">Uncharacterized protein</fullName>
    </submittedName>
</protein>
<reference evidence="1" key="1">
    <citation type="submission" date="2022-05" db="EMBL/GenBank/DDBJ databases">
        <title>Chromosome-level genome of Chaenocephalus aceratus.</title>
        <authorList>
            <person name="Park H."/>
        </authorList>
    </citation>
    <scope>NUCLEOTIDE SEQUENCE</scope>
    <source>
        <strain evidence="1">KU_202001</strain>
    </source>
</reference>
<accession>A0ACB9W3J8</accession>
<evidence type="ECO:0000313" key="2">
    <source>
        <dbReference type="Proteomes" id="UP001057452"/>
    </source>
</evidence>
<keyword evidence="2" id="KW-1185">Reference proteome</keyword>